<evidence type="ECO:0000313" key="1">
    <source>
        <dbReference type="EMBL" id="MEA1607678.1"/>
    </source>
</evidence>
<dbReference type="EMBL" id="JAYEET010000054">
    <property type="protein sequence ID" value="MEA1607678.1"/>
    <property type="molecule type" value="Genomic_DNA"/>
</dbReference>
<sequence>MPSRRTWLRIIGFLLLLLALLSAYAYVSLNRLLEREHIENLDWRGLSLNSQGIQLDQLSLKHPSGAVQLQHLLLHWRGFSLALPFWQQIDIANLQLNLPSGAASTNAESSNLDALLEQFGSVISLLPQRLQVDALQIELPCGATRCQLLGDLQLLKQPTTTGQQLDLQLNLQHQQDQLRWHAQLQGSASAPELQLSLVINQQPQLQLSSRLQPGNDAMLWQGEISGDLQQSKALHSWLSQWLPSPRDDLPTTPAAAQLQASWQLHLAPGPLDLSQLQQASGQLNASANLPEPWPIPAIGQLQGSFELAAHTLDGLWLADSLSADLILQHIAPGLVSDLPPELSPEALQLKIHATAMPPVIAQQLNGRALPLQLQLSAKGRSTLALQGTLILANGLPWGLQLLDGTLSANSPAIQVEGWDVGALQAQLQLDAYLDAQQLKLTLAPGSQLNLQHLGNGDFRAQQLKANSPSLQLHAQLAAGVLSDWRLHGPLDLSAQLQHQQLQAQRWYWQGPVDASQQRVELQGTLRNDAELQLKLQAQHTSVQGLSLQAQLNEVFLRSGNPFQASFSAWPALLELNNGRLNANASLSLASAQQRPTLELKLTGKGLGGIYDRTVLEGLDGKLNVRIDPKQLQLELSELRLAQANPGIPLGPLQLKGRYSAALQTPSQGQLELQQAETALMGGNLRVAPGQWSLAAEPLLFPIEVQGLELEQLFILYPTEGLAGTGTLDGRLPLQISRQGVTIGQGQLSARAPGGQLQFHSERIRALGQSNPAMQLVTQSLEDFRFTTLSSQVDYNPQGKLNLAMRLEGQNPAIEQGRPIHFTINLEEDIPTLLASLQLTDKVSDIIRQRVQQRMLERNAKTAPTEP</sequence>
<gene>
    <name evidence="1" type="ORF">SOP97_17925</name>
</gene>
<accession>A0ABU5PDU7</accession>
<dbReference type="InterPro" id="IPR021730">
    <property type="entry name" value="YdbH"/>
</dbReference>
<reference evidence="1 2" key="1">
    <citation type="submission" date="2023-12" db="EMBL/GenBank/DDBJ databases">
        <title>Pseudomonas sp. T5W1.</title>
        <authorList>
            <person name="Maltman C."/>
        </authorList>
    </citation>
    <scope>NUCLEOTIDE SEQUENCE [LARGE SCALE GENOMIC DNA]</scope>
    <source>
        <strain evidence="1 2">T5W1</strain>
    </source>
</reference>
<protein>
    <submittedName>
        <fullName evidence="1">YdbH domain-containing protein</fullName>
    </submittedName>
</protein>
<name>A0ABU5PDU7_9PSED</name>
<keyword evidence="2" id="KW-1185">Reference proteome</keyword>
<evidence type="ECO:0000313" key="2">
    <source>
        <dbReference type="Proteomes" id="UP001292571"/>
    </source>
</evidence>
<dbReference type="Pfam" id="PF11739">
    <property type="entry name" value="YdbH-like"/>
    <property type="match status" value="1"/>
</dbReference>
<organism evidence="1 2">
    <name type="scientific">Pseudomonas spirodelae</name>
    <dbReference type="NCBI Taxonomy" id="3101751"/>
    <lineage>
        <taxon>Bacteria</taxon>
        <taxon>Pseudomonadati</taxon>
        <taxon>Pseudomonadota</taxon>
        <taxon>Gammaproteobacteria</taxon>
        <taxon>Pseudomonadales</taxon>
        <taxon>Pseudomonadaceae</taxon>
        <taxon>Pseudomonas</taxon>
    </lineage>
</organism>
<proteinExistence type="predicted"/>
<dbReference type="Proteomes" id="UP001292571">
    <property type="component" value="Unassembled WGS sequence"/>
</dbReference>
<dbReference type="RefSeq" id="WP_322950359.1">
    <property type="nucleotide sequence ID" value="NZ_JAYEET010000054.1"/>
</dbReference>
<comment type="caution">
    <text evidence="1">The sequence shown here is derived from an EMBL/GenBank/DDBJ whole genome shotgun (WGS) entry which is preliminary data.</text>
</comment>